<dbReference type="Proteomes" id="UP001066276">
    <property type="component" value="Chromosome 11"/>
</dbReference>
<dbReference type="EMBL" id="JANPWB010000015">
    <property type="protein sequence ID" value="KAJ1090874.1"/>
    <property type="molecule type" value="Genomic_DNA"/>
</dbReference>
<feature type="region of interest" description="Disordered" evidence="1">
    <location>
        <begin position="19"/>
        <end position="69"/>
    </location>
</feature>
<gene>
    <name evidence="2" type="ORF">NDU88_004002</name>
</gene>
<proteinExistence type="predicted"/>
<comment type="caution">
    <text evidence="2">The sequence shown here is derived from an EMBL/GenBank/DDBJ whole genome shotgun (WGS) entry which is preliminary data.</text>
</comment>
<dbReference type="AlphaFoldDB" id="A0AAV7LK48"/>
<accession>A0AAV7LK48</accession>
<protein>
    <submittedName>
        <fullName evidence="2">Uncharacterized protein</fullName>
    </submittedName>
</protein>
<organism evidence="2 3">
    <name type="scientific">Pleurodeles waltl</name>
    <name type="common">Iberian ribbed newt</name>
    <dbReference type="NCBI Taxonomy" id="8319"/>
    <lineage>
        <taxon>Eukaryota</taxon>
        <taxon>Metazoa</taxon>
        <taxon>Chordata</taxon>
        <taxon>Craniata</taxon>
        <taxon>Vertebrata</taxon>
        <taxon>Euteleostomi</taxon>
        <taxon>Amphibia</taxon>
        <taxon>Batrachia</taxon>
        <taxon>Caudata</taxon>
        <taxon>Salamandroidea</taxon>
        <taxon>Salamandridae</taxon>
        <taxon>Pleurodelinae</taxon>
        <taxon>Pleurodeles</taxon>
    </lineage>
</organism>
<evidence type="ECO:0000313" key="3">
    <source>
        <dbReference type="Proteomes" id="UP001066276"/>
    </source>
</evidence>
<keyword evidence="3" id="KW-1185">Reference proteome</keyword>
<evidence type="ECO:0000256" key="1">
    <source>
        <dbReference type="SAM" id="MobiDB-lite"/>
    </source>
</evidence>
<evidence type="ECO:0000313" key="2">
    <source>
        <dbReference type="EMBL" id="KAJ1090874.1"/>
    </source>
</evidence>
<reference evidence="2" key="1">
    <citation type="journal article" date="2022" name="bioRxiv">
        <title>Sequencing and chromosome-scale assembly of the giantPleurodeles waltlgenome.</title>
        <authorList>
            <person name="Brown T."/>
            <person name="Elewa A."/>
            <person name="Iarovenko S."/>
            <person name="Subramanian E."/>
            <person name="Araus A.J."/>
            <person name="Petzold A."/>
            <person name="Susuki M."/>
            <person name="Suzuki K.-i.T."/>
            <person name="Hayashi T."/>
            <person name="Toyoda A."/>
            <person name="Oliveira C."/>
            <person name="Osipova E."/>
            <person name="Leigh N.D."/>
            <person name="Simon A."/>
            <person name="Yun M.H."/>
        </authorList>
    </citation>
    <scope>NUCLEOTIDE SEQUENCE</scope>
    <source>
        <strain evidence="2">20211129_DDA</strain>
        <tissue evidence="2">Liver</tissue>
    </source>
</reference>
<name>A0AAV7LK48_PLEWA</name>
<sequence length="69" mass="6905">MGLPAGATPGSWNWTMWSAVSGAGPPRALGKRRSPGTTGGGLEGQRPEELESAAGPEVCEALSGARAGR</sequence>